<feature type="transmembrane region" description="Helical" evidence="1">
    <location>
        <begin position="110"/>
        <end position="129"/>
    </location>
</feature>
<gene>
    <name evidence="3" type="ORF">AKJ52_01645</name>
</gene>
<name>A0A133VK08_9EURY</name>
<accession>A0A133VK08</accession>
<feature type="transmembrane region" description="Helical" evidence="1">
    <location>
        <begin position="77"/>
        <end position="98"/>
    </location>
</feature>
<comment type="caution">
    <text evidence="3">The sequence shown here is derived from an EMBL/GenBank/DDBJ whole genome shotgun (WGS) entry which is preliminary data.</text>
</comment>
<feature type="transmembrane region" description="Helical" evidence="1">
    <location>
        <begin position="141"/>
        <end position="161"/>
    </location>
</feature>
<keyword evidence="1" id="KW-0812">Transmembrane</keyword>
<dbReference type="AlphaFoldDB" id="A0A133VK08"/>
<feature type="transmembrane region" description="Helical" evidence="1">
    <location>
        <begin position="20"/>
        <end position="40"/>
    </location>
</feature>
<evidence type="ECO:0000256" key="1">
    <source>
        <dbReference type="SAM" id="Phobius"/>
    </source>
</evidence>
<sequence length="249" mass="26788">MKNVIYIWSVGPGLANLNLYMVLPFVTTGVIANVFGLIATTMAIHEIGASRAHALTSASPLVTAVLGNIFLGEKLTIYLWLGLIMIIFGGGTLSYRIYGKQSSQKAKRPVFGFGLALYVTIVIGTIAVLQKYGLNLGVTPLQGLFIRFGTAAILYGIYLLITRPELNIKSSYQSPDYLWASILMTGAALLFLLALARLPATLVEGLKRTAPLFTVALSAFLLRGIEEVDWQTFCLAAIIVAGAILAMIS</sequence>
<dbReference type="Gene3D" id="1.10.3730.20">
    <property type="match status" value="1"/>
</dbReference>
<dbReference type="Proteomes" id="UP000070404">
    <property type="component" value="Unassembled WGS sequence"/>
</dbReference>
<feature type="domain" description="EamA" evidence="2">
    <location>
        <begin position="111"/>
        <end position="247"/>
    </location>
</feature>
<evidence type="ECO:0000259" key="2">
    <source>
        <dbReference type="Pfam" id="PF00892"/>
    </source>
</evidence>
<dbReference type="PANTHER" id="PTHR22911:SF137">
    <property type="entry name" value="SOLUTE CARRIER FAMILY 35 MEMBER G2-RELATED"/>
    <property type="match status" value="1"/>
</dbReference>
<organism evidence="3 4">
    <name type="scientific">candidate division MSBL1 archaeon SCGC-AAA382C18</name>
    <dbReference type="NCBI Taxonomy" id="1698281"/>
    <lineage>
        <taxon>Archaea</taxon>
        <taxon>Methanobacteriati</taxon>
        <taxon>Methanobacteriota</taxon>
        <taxon>candidate division MSBL1</taxon>
    </lineage>
</organism>
<dbReference type="InterPro" id="IPR037185">
    <property type="entry name" value="EmrE-like"/>
</dbReference>
<proteinExistence type="predicted"/>
<dbReference type="PANTHER" id="PTHR22911">
    <property type="entry name" value="ACYL-MALONYL CONDENSING ENZYME-RELATED"/>
    <property type="match status" value="1"/>
</dbReference>
<keyword evidence="1" id="KW-1133">Transmembrane helix</keyword>
<evidence type="ECO:0000313" key="4">
    <source>
        <dbReference type="Proteomes" id="UP000070404"/>
    </source>
</evidence>
<dbReference type="SUPFAM" id="SSF103481">
    <property type="entry name" value="Multidrug resistance efflux transporter EmrE"/>
    <property type="match status" value="1"/>
</dbReference>
<protein>
    <recommendedName>
        <fullName evidence="2">EamA domain-containing protein</fullName>
    </recommendedName>
</protein>
<feature type="transmembrane region" description="Helical" evidence="1">
    <location>
        <begin position="230"/>
        <end position="248"/>
    </location>
</feature>
<dbReference type="InterPro" id="IPR000620">
    <property type="entry name" value="EamA_dom"/>
</dbReference>
<evidence type="ECO:0000313" key="3">
    <source>
        <dbReference type="EMBL" id="KXB06753.1"/>
    </source>
</evidence>
<feature type="transmembrane region" description="Helical" evidence="1">
    <location>
        <begin position="177"/>
        <end position="196"/>
    </location>
</feature>
<keyword evidence="4" id="KW-1185">Reference proteome</keyword>
<feature type="transmembrane region" description="Helical" evidence="1">
    <location>
        <begin position="52"/>
        <end position="71"/>
    </location>
</feature>
<dbReference type="EMBL" id="LHYF01000025">
    <property type="protein sequence ID" value="KXB06753.1"/>
    <property type="molecule type" value="Genomic_DNA"/>
</dbReference>
<keyword evidence="1" id="KW-0472">Membrane</keyword>
<reference evidence="3 4" key="1">
    <citation type="journal article" date="2016" name="Sci. Rep.">
        <title>Metabolic traits of an uncultured archaeal lineage -MSBL1- from brine pools of the Red Sea.</title>
        <authorList>
            <person name="Mwirichia R."/>
            <person name="Alam I."/>
            <person name="Rashid M."/>
            <person name="Vinu M."/>
            <person name="Ba-Alawi W."/>
            <person name="Anthony Kamau A."/>
            <person name="Kamanda Ngugi D."/>
            <person name="Goker M."/>
            <person name="Klenk H.P."/>
            <person name="Bajic V."/>
            <person name="Stingl U."/>
        </authorList>
    </citation>
    <scope>NUCLEOTIDE SEQUENCE [LARGE SCALE GENOMIC DNA]</scope>
    <source>
        <strain evidence="3">SCGC-AAA382C18</strain>
    </source>
</reference>
<dbReference type="GO" id="GO:0016020">
    <property type="term" value="C:membrane"/>
    <property type="evidence" value="ECO:0007669"/>
    <property type="project" value="InterPro"/>
</dbReference>
<dbReference type="Pfam" id="PF00892">
    <property type="entry name" value="EamA"/>
    <property type="match status" value="2"/>
</dbReference>
<feature type="domain" description="EamA" evidence="2">
    <location>
        <begin position="10"/>
        <end position="89"/>
    </location>
</feature>